<dbReference type="Pfam" id="PF13602">
    <property type="entry name" value="ADH_zinc_N_2"/>
    <property type="match status" value="1"/>
</dbReference>
<evidence type="ECO:0000313" key="2">
    <source>
        <dbReference type="EMBL" id="MBO1265992.1"/>
    </source>
</evidence>
<dbReference type="Pfam" id="PF08240">
    <property type="entry name" value="ADH_N"/>
    <property type="match status" value="1"/>
</dbReference>
<dbReference type="InterPro" id="IPR020843">
    <property type="entry name" value="ER"/>
</dbReference>
<dbReference type="InterPro" id="IPR013154">
    <property type="entry name" value="ADH-like_N"/>
</dbReference>
<dbReference type="AlphaFoldDB" id="A0A939KGX7"/>
<gene>
    <name evidence="2" type="ORF">J3A84_13215</name>
</gene>
<sequence>MKKMRAMIIEKFGDPWVLKEAFLDVPAPEEDEILVKVHGSSFNPADAAARNGDFGKLIDVSSPRILGLDLAGEVVETGAKAKKFTPGDRVYSYLSIKRDGSYAEYAVLKEKDADLIPENLSYAEAASLPLTALTAWQGVYELGELKENQRILINGATGGVGVMAIQLAKLKNAQIIGTASTETLSVLEELQISQIIDYKKENPLDAITEKLDLIYNLAPLNDEQMKKLFPLLKDGGRFVSTTGVPEDAKEHRRITVLGEQAKRGGERLHQISELVREGELKPMIASTWKMEDIPEVHRLHEAGKLHGKAVFLISR</sequence>
<protein>
    <submittedName>
        <fullName evidence="2">NADP-dependent oxidoreductase</fullName>
    </submittedName>
</protein>
<dbReference type="SUPFAM" id="SSF50129">
    <property type="entry name" value="GroES-like"/>
    <property type="match status" value="1"/>
</dbReference>
<dbReference type="Proteomes" id="UP000664218">
    <property type="component" value="Unassembled WGS sequence"/>
</dbReference>
<dbReference type="SUPFAM" id="SSF51735">
    <property type="entry name" value="NAD(P)-binding Rossmann-fold domains"/>
    <property type="match status" value="1"/>
</dbReference>
<dbReference type="InterPro" id="IPR036291">
    <property type="entry name" value="NAD(P)-bd_dom_sf"/>
</dbReference>
<dbReference type="GO" id="GO:0016491">
    <property type="term" value="F:oxidoreductase activity"/>
    <property type="evidence" value="ECO:0007669"/>
    <property type="project" value="InterPro"/>
</dbReference>
<organism evidence="2 3">
    <name type="scientific">Proteiniclasticum aestuarii</name>
    <dbReference type="NCBI Taxonomy" id="2817862"/>
    <lineage>
        <taxon>Bacteria</taxon>
        <taxon>Bacillati</taxon>
        <taxon>Bacillota</taxon>
        <taxon>Clostridia</taxon>
        <taxon>Eubacteriales</taxon>
        <taxon>Clostridiaceae</taxon>
        <taxon>Proteiniclasticum</taxon>
    </lineage>
</organism>
<dbReference type="InterPro" id="IPR011032">
    <property type="entry name" value="GroES-like_sf"/>
</dbReference>
<comment type="caution">
    <text evidence="2">The sequence shown here is derived from an EMBL/GenBank/DDBJ whole genome shotgun (WGS) entry which is preliminary data.</text>
</comment>
<name>A0A939KGX7_9CLOT</name>
<dbReference type="PANTHER" id="PTHR44013:SF1">
    <property type="entry name" value="ZINC-TYPE ALCOHOL DEHYDROGENASE-LIKE PROTEIN C16A3.02C"/>
    <property type="match status" value="1"/>
</dbReference>
<evidence type="ECO:0000259" key="1">
    <source>
        <dbReference type="SMART" id="SM00829"/>
    </source>
</evidence>
<reference evidence="2" key="1">
    <citation type="submission" date="2021-03" db="EMBL/GenBank/DDBJ databases">
        <title>Proteiniclasticum marinus sp. nov., isolated from tidal flat sediment.</title>
        <authorList>
            <person name="Namirimu T."/>
            <person name="Yang J.-A."/>
            <person name="Yang S.-H."/>
            <person name="Kim Y.-J."/>
            <person name="Kwon K.K."/>
        </authorList>
    </citation>
    <scope>NUCLEOTIDE SEQUENCE</scope>
    <source>
        <strain evidence="2">SCR006</strain>
    </source>
</reference>
<dbReference type="SMART" id="SM00829">
    <property type="entry name" value="PKS_ER"/>
    <property type="match status" value="1"/>
</dbReference>
<proteinExistence type="predicted"/>
<accession>A0A939KGX7</accession>
<dbReference type="CDD" id="cd05289">
    <property type="entry name" value="MDR_like_2"/>
    <property type="match status" value="1"/>
</dbReference>
<keyword evidence="3" id="KW-1185">Reference proteome</keyword>
<dbReference type="EMBL" id="JAFNJU010000011">
    <property type="protein sequence ID" value="MBO1265992.1"/>
    <property type="molecule type" value="Genomic_DNA"/>
</dbReference>
<dbReference type="Gene3D" id="3.40.50.720">
    <property type="entry name" value="NAD(P)-binding Rossmann-like Domain"/>
    <property type="match status" value="1"/>
</dbReference>
<dbReference type="PANTHER" id="PTHR44013">
    <property type="entry name" value="ZINC-TYPE ALCOHOL DEHYDROGENASE-LIKE PROTEIN C16A3.02C"/>
    <property type="match status" value="1"/>
</dbReference>
<dbReference type="InterPro" id="IPR052733">
    <property type="entry name" value="Chloroplast_QOR"/>
</dbReference>
<dbReference type="RefSeq" id="WP_207600518.1">
    <property type="nucleotide sequence ID" value="NZ_JAFNJU010000011.1"/>
</dbReference>
<feature type="domain" description="Enoyl reductase (ER)" evidence="1">
    <location>
        <begin position="13"/>
        <end position="311"/>
    </location>
</feature>
<evidence type="ECO:0000313" key="3">
    <source>
        <dbReference type="Proteomes" id="UP000664218"/>
    </source>
</evidence>
<dbReference type="Gene3D" id="3.90.180.10">
    <property type="entry name" value="Medium-chain alcohol dehydrogenases, catalytic domain"/>
    <property type="match status" value="1"/>
</dbReference>